<evidence type="ECO:0000256" key="4">
    <source>
        <dbReference type="ARBA" id="ARBA00023002"/>
    </source>
</evidence>
<evidence type="ECO:0000256" key="1">
    <source>
        <dbReference type="ARBA" id="ARBA00022630"/>
    </source>
</evidence>
<sequence>MRFVVNNVPVELAEAAADLTLLQYLRSQQHLMGTKEGCASGDCGACTVLVGRKGVDVMAYSTVNACICPLGSLQDCHIVTVEGLAAAPQEMHPVQTAMVECHGSQCGFCTAGFVVSLAGLQLAGGADLAEADIAVQRAAVIDAISGNLCRCTGYRPIIDAGLSALKKPAQVASFVQNWVPYAPLAGIDGEPARAYGRNLSDGVSDYWQPHTEAALQHLLVEYPQARLVAGGTDLMLEVTQQYKSLPQLIDLNRIDSLCAIHISDDEVVLGAAANYSTIEKALANLSPEFVALLARLGSRQIRNRGTLGGNICNASPIADAPPYLLVMDAELEIVDSSGNARRELLTNFYRDYKKTTLGVGEYLARIRIARAQLAQPLKLFKITKRYEDDISAVMGAFCWGGQTSNEFKIAFGGMAAIPKRASMTEQFLSNTEWCVAGDVDEEILAQACDLLHSEFSPLSDVRASAAYRMAMACNLLKKACYEFAAEASGKALETRLFSHA</sequence>
<organism evidence="8 9">
    <name type="scientific">Cellvibrio fibrivorans</name>
    <dbReference type="NCBI Taxonomy" id="126350"/>
    <lineage>
        <taxon>Bacteria</taxon>
        <taxon>Pseudomonadati</taxon>
        <taxon>Pseudomonadota</taxon>
        <taxon>Gammaproteobacteria</taxon>
        <taxon>Cellvibrionales</taxon>
        <taxon>Cellvibrionaceae</taxon>
        <taxon>Cellvibrio</taxon>
    </lineage>
</organism>
<dbReference type="Proteomes" id="UP001253595">
    <property type="component" value="Unassembled WGS sequence"/>
</dbReference>
<keyword evidence="9" id="KW-1185">Reference proteome</keyword>
<dbReference type="SUPFAM" id="SSF55447">
    <property type="entry name" value="CO dehydrogenase flavoprotein C-terminal domain-like"/>
    <property type="match status" value="1"/>
</dbReference>
<dbReference type="InterPro" id="IPR012175">
    <property type="entry name" value="Xanth_DH_ssu_bac"/>
</dbReference>
<name>A0ABU1UZN6_9GAMM</name>
<dbReference type="Gene3D" id="3.30.465.10">
    <property type="match status" value="1"/>
</dbReference>
<dbReference type="EMBL" id="JAVDVX010000004">
    <property type="protein sequence ID" value="MDR7090593.1"/>
    <property type="molecule type" value="Genomic_DNA"/>
</dbReference>
<dbReference type="InterPro" id="IPR005107">
    <property type="entry name" value="CO_DH_flav_C"/>
</dbReference>
<dbReference type="SUPFAM" id="SSF54292">
    <property type="entry name" value="2Fe-2S ferredoxin-like"/>
    <property type="match status" value="1"/>
</dbReference>
<reference evidence="8 9" key="1">
    <citation type="submission" date="2023-07" db="EMBL/GenBank/DDBJ databases">
        <title>Sorghum-associated microbial communities from plants grown in Nebraska, USA.</title>
        <authorList>
            <person name="Schachtman D."/>
        </authorList>
    </citation>
    <scope>NUCLEOTIDE SEQUENCE [LARGE SCALE GENOMIC DNA]</scope>
    <source>
        <strain evidence="8 9">BE190</strain>
    </source>
</reference>
<dbReference type="InterPro" id="IPR002888">
    <property type="entry name" value="2Fe-2S-bd"/>
</dbReference>
<dbReference type="Gene3D" id="3.30.43.10">
    <property type="entry name" value="Uridine Diphospho-n-acetylenolpyruvylglucosamine Reductase, domain 2"/>
    <property type="match status" value="1"/>
</dbReference>
<evidence type="ECO:0000259" key="7">
    <source>
        <dbReference type="PROSITE" id="PS51387"/>
    </source>
</evidence>
<dbReference type="InterPro" id="IPR002346">
    <property type="entry name" value="Mopterin_DH_FAD-bd"/>
</dbReference>
<evidence type="ECO:0000256" key="2">
    <source>
        <dbReference type="ARBA" id="ARBA00022723"/>
    </source>
</evidence>
<dbReference type="Gene3D" id="1.10.150.120">
    <property type="entry name" value="[2Fe-2S]-binding domain"/>
    <property type="match status" value="1"/>
</dbReference>
<dbReference type="Pfam" id="PF01799">
    <property type="entry name" value="Fer2_2"/>
    <property type="match status" value="1"/>
</dbReference>
<dbReference type="InterPro" id="IPR036010">
    <property type="entry name" value="2Fe-2S_ferredoxin-like_sf"/>
</dbReference>
<dbReference type="Gene3D" id="3.10.20.30">
    <property type="match status" value="1"/>
</dbReference>
<evidence type="ECO:0000259" key="6">
    <source>
        <dbReference type="PROSITE" id="PS51085"/>
    </source>
</evidence>
<evidence type="ECO:0000256" key="5">
    <source>
        <dbReference type="ARBA" id="ARBA00023004"/>
    </source>
</evidence>
<dbReference type="Pfam" id="PF03450">
    <property type="entry name" value="CO_deh_flav_C"/>
    <property type="match status" value="1"/>
</dbReference>
<dbReference type="InterPro" id="IPR016169">
    <property type="entry name" value="FAD-bd_PCMH_sub2"/>
</dbReference>
<dbReference type="InterPro" id="IPR006058">
    <property type="entry name" value="2Fe2S_fd_BS"/>
</dbReference>
<keyword evidence="5" id="KW-0408">Iron</keyword>
<dbReference type="PROSITE" id="PS00197">
    <property type="entry name" value="2FE2S_FER_1"/>
    <property type="match status" value="1"/>
</dbReference>
<dbReference type="PANTHER" id="PTHR45444">
    <property type="entry name" value="XANTHINE DEHYDROGENASE"/>
    <property type="match status" value="1"/>
</dbReference>
<evidence type="ECO:0000313" key="9">
    <source>
        <dbReference type="Proteomes" id="UP001253595"/>
    </source>
</evidence>
<dbReference type="RefSeq" id="WP_310073034.1">
    <property type="nucleotide sequence ID" value="NZ_JAVDVX010000004.1"/>
</dbReference>
<dbReference type="PANTHER" id="PTHR45444:SF3">
    <property type="entry name" value="XANTHINE DEHYDROGENASE"/>
    <property type="match status" value="1"/>
</dbReference>
<feature type="domain" description="FAD-binding PCMH-type" evidence="7">
    <location>
        <begin position="187"/>
        <end position="373"/>
    </location>
</feature>
<dbReference type="InterPro" id="IPR001041">
    <property type="entry name" value="2Fe-2S_ferredoxin-type"/>
</dbReference>
<keyword evidence="3" id="KW-0274">FAD</keyword>
<proteinExistence type="predicted"/>
<comment type="caution">
    <text evidence="8">The sequence shown here is derived from an EMBL/GenBank/DDBJ whole genome shotgun (WGS) entry which is preliminary data.</text>
</comment>
<dbReference type="InterPro" id="IPR016208">
    <property type="entry name" value="Ald_Oxase/xanthine_DH-like"/>
</dbReference>
<dbReference type="InterPro" id="IPR036318">
    <property type="entry name" value="FAD-bd_PCMH-like_sf"/>
</dbReference>
<dbReference type="SUPFAM" id="SSF47741">
    <property type="entry name" value="CO dehydrogenase ISP C-domain like"/>
    <property type="match status" value="1"/>
</dbReference>
<dbReference type="Pfam" id="PF00941">
    <property type="entry name" value="FAD_binding_5"/>
    <property type="match status" value="1"/>
</dbReference>
<keyword evidence="2" id="KW-0479">Metal-binding</keyword>
<evidence type="ECO:0000313" key="8">
    <source>
        <dbReference type="EMBL" id="MDR7090593.1"/>
    </source>
</evidence>
<dbReference type="GO" id="GO:0004854">
    <property type="term" value="F:xanthine dehydrogenase activity"/>
    <property type="evidence" value="ECO:0007669"/>
    <property type="project" value="UniProtKB-EC"/>
</dbReference>
<dbReference type="SUPFAM" id="SSF56176">
    <property type="entry name" value="FAD-binding/transporter-associated domain-like"/>
    <property type="match status" value="1"/>
</dbReference>
<keyword evidence="4 8" id="KW-0560">Oxidoreductase</keyword>
<gene>
    <name evidence="8" type="ORF">J2X05_002617</name>
</gene>
<accession>A0ABU1UZN6</accession>
<dbReference type="PROSITE" id="PS51085">
    <property type="entry name" value="2FE2S_FER_2"/>
    <property type="match status" value="1"/>
</dbReference>
<dbReference type="InterPro" id="IPR014307">
    <property type="entry name" value="Xanthine_DH_ssu"/>
</dbReference>
<dbReference type="CDD" id="cd00207">
    <property type="entry name" value="fer2"/>
    <property type="match status" value="1"/>
</dbReference>
<dbReference type="Gene3D" id="3.30.390.50">
    <property type="entry name" value="CO dehydrogenase flavoprotein, C-terminal domain"/>
    <property type="match status" value="1"/>
</dbReference>
<dbReference type="InterPro" id="IPR016166">
    <property type="entry name" value="FAD-bd_PCMH"/>
</dbReference>
<dbReference type="EC" id="1.17.1.4" evidence="8"/>
<protein>
    <submittedName>
        <fullName evidence="8">Xanthine dehydrogenase small subunit</fullName>
        <ecNumber evidence="8">1.17.1.4</ecNumber>
    </submittedName>
</protein>
<dbReference type="InterPro" id="IPR016167">
    <property type="entry name" value="FAD-bd_PCMH_sub1"/>
</dbReference>
<keyword evidence="1" id="KW-0285">Flavoprotein</keyword>
<dbReference type="InterPro" id="IPR012675">
    <property type="entry name" value="Beta-grasp_dom_sf"/>
</dbReference>
<dbReference type="InterPro" id="IPR036683">
    <property type="entry name" value="CO_DH_flav_C_dom_sf"/>
</dbReference>
<feature type="domain" description="2Fe-2S ferredoxin-type" evidence="6">
    <location>
        <begin position="1"/>
        <end position="84"/>
    </location>
</feature>
<dbReference type="SMART" id="SM01092">
    <property type="entry name" value="CO_deh_flav_C"/>
    <property type="match status" value="1"/>
</dbReference>
<evidence type="ECO:0000256" key="3">
    <source>
        <dbReference type="ARBA" id="ARBA00022827"/>
    </source>
</evidence>
<dbReference type="Pfam" id="PF00111">
    <property type="entry name" value="Fer2"/>
    <property type="match status" value="1"/>
</dbReference>
<dbReference type="NCBIfam" id="TIGR02963">
    <property type="entry name" value="xanthine_xdhA"/>
    <property type="match status" value="1"/>
</dbReference>
<dbReference type="PROSITE" id="PS51387">
    <property type="entry name" value="FAD_PCMH"/>
    <property type="match status" value="1"/>
</dbReference>
<dbReference type="PIRSF" id="PIRSF036557">
    <property type="entry name" value="XdhA_RC"/>
    <property type="match status" value="1"/>
</dbReference>
<dbReference type="InterPro" id="IPR036884">
    <property type="entry name" value="2Fe-2S-bd_dom_sf"/>
</dbReference>